<accession>A0A426Z0E2</accession>
<evidence type="ECO:0000256" key="1">
    <source>
        <dbReference type="SAM" id="MobiDB-lite"/>
    </source>
</evidence>
<feature type="region of interest" description="Disordered" evidence="1">
    <location>
        <begin position="24"/>
        <end position="48"/>
    </location>
</feature>
<sequence length="226" mass="24421">MTWGSSKDTFAASLCIRPTATLRRSMTEPARTPKPSRPPSSNCFGGTTGDFTGKRTAGLRGLGPIGGAPMAVGGVLINLCSTTTTPISIIYLTIYWTFSIWDPHVTQISYSGNPAGEIRSGVFVVVLALTCARASRQQSNRPSTCGGAPRLLSRRRRPPWRRYLGRRVWAGRAVISSASGAASRRLSVLLFLLPFRSEARPSIPPHPLIAPRTETSVLALVCFFSF</sequence>
<dbReference type="AlphaFoldDB" id="A0A426Z0E2"/>
<gene>
    <name evidence="2" type="ORF">B296_00008834</name>
</gene>
<evidence type="ECO:0000313" key="3">
    <source>
        <dbReference type="Proteomes" id="UP000287651"/>
    </source>
</evidence>
<proteinExistence type="predicted"/>
<dbReference type="EMBL" id="AMZH03009152">
    <property type="protein sequence ID" value="RRT57460.1"/>
    <property type="molecule type" value="Genomic_DNA"/>
</dbReference>
<dbReference type="Proteomes" id="UP000287651">
    <property type="component" value="Unassembled WGS sequence"/>
</dbReference>
<evidence type="ECO:0000313" key="2">
    <source>
        <dbReference type="EMBL" id="RRT57460.1"/>
    </source>
</evidence>
<protein>
    <submittedName>
        <fullName evidence="2">Uncharacterized protein</fullName>
    </submittedName>
</protein>
<organism evidence="2 3">
    <name type="scientific">Ensete ventricosum</name>
    <name type="common">Abyssinian banana</name>
    <name type="synonym">Musa ensete</name>
    <dbReference type="NCBI Taxonomy" id="4639"/>
    <lineage>
        <taxon>Eukaryota</taxon>
        <taxon>Viridiplantae</taxon>
        <taxon>Streptophyta</taxon>
        <taxon>Embryophyta</taxon>
        <taxon>Tracheophyta</taxon>
        <taxon>Spermatophyta</taxon>
        <taxon>Magnoliopsida</taxon>
        <taxon>Liliopsida</taxon>
        <taxon>Zingiberales</taxon>
        <taxon>Musaceae</taxon>
        <taxon>Ensete</taxon>
    </lineage>
</organism>
<comment type="caution">
    <text evidence="2">The sequence shown here is derived from an EMBL/GenBank/DDBJ whole genome shotgun (WGS) entry which is preliminary data.</text>
</comment>
<reference evidence="2 3" key="1">
    <citation type="journal article" date="2014" name="Agronomy (Basel)">
        <title>A Draft Genome Sequence for Ensete ventricosum, the Drought-Tolerant Tree Against Hunger.</title>
        <authorList>
            <person name="Harrison J."/>
            <person name="Moore K.A."/>
            <person name="Paszkiewicz K."/>
            <person name="Jones T."/>
            <person name="Grant M."/>
            <person name="Ambacheew D."/>
            <person name="Muzemil S."/>
            <person name="Studholme D.J."/>
        </authorList>
    </citation>
    <scope>NUCLEOTIDE SEQUENCE [LARGE SCALE GENOMIC DNA]</scope>
</reference>
<name>A0A426Z0E2_ENSVE</name>